<dbReference type="CDD" id="cd09898">
    <property type="entry name" value="H3TH_53EXO"/>
    <property type="match status" value="1"/>
</dbReference>
<dbReference type="Gene3D" id="1.10.150.20">
    <property type="entry name" value="5' to 3' exonuclease, C-terminal subdomain"/>
    <property type="match status" value="1"/>
</dbReference>
<keyword evidence="5" id="KW-0255">Endonuclease</keyword>
<evidence type="ECO:0000256" key="2">
    <source>
        <dbReference type="ARBA" id="ARBA00022801"/>
    </source>
</evidence>
<reference evidence="5" key="2">
    <citation type="submission" date="2021-08" db="EMBL/GenBank/DDBJ databases">
        <authorList>
            <person name="Tani A."/>
            <person name="Ola A."/>
            <person name="Ogura Y."/>
            <person name="Katsura K."/>
            <person name="Hayashi T."/>
        </authorList>
    </citation>
    <scope>NUCLEOTIDE SEQUENCE</scope>
    <source>
        <strain evidence="5">DSM 16372</strain>
    </source>
</reference>
<dbReference type="EMBL" id="BPQO01000022">
    <property type="protein sequence ID" value="GJD90924.1"/>
    <property type="molecule type" value="Genomic_DNA"/>
</dbReference>
<dbReference type="GO" id="GO:0008409">
    <property type="term" value="F:5'-3' exonuclease activity"/>
    <property type="evidence" value="ECO:0007669"/>
    <property type="project" value="InterPro"/>
</dbReference>
<evidence type="ECO:0000256" key="3">
    <source>
        <dbReference type="ARBA" id="ARBA00023125"/>
    </source>
</evidence>
<dbReference type="SUPFAM" id="SSF47807">
    <property type="entry name" value="5' to 3' exonuclease, C-terminal subdomain"/>
    <property type="match status" value="1"/>
</dbReference>
<accession>A0AAV4ZRZ7</accession>
<dbReference type="AlphaFoldDB" id="A0AAV4ZRZ7"/>
<dbReference type="InterPro" id="IPR036279">
    <property type="entry name" value="5-3_exonuclease_C_sf"/>
</dbReference>
<proteinExistence type="predicted"/>
<dbReference type="PANTHER" id="PTHR42646">
    <property type="entry name" value="FLAP ENDONUCLEASE XNI"/>
    <property type="match status" value="1"/>
</dbReference>
<keyword evidence="3" id="KW-0238">DNA-binding</keyword>
<dbReference type="InterPro" id="IPR057929">
    <property type="entry name" value="RamC_N"/>
</dbReference>
<dbReference type="InterPro" id="IPR008918">
    <property type="entry name" value="HhH2"/>
</dbReference>
<feature type="domain" description="5'-3' exonuclease" evidence="4">
    <location>
        <begin position="9"/>
        <end position="288"/>
    </location>
</feature>
<dbReference type="Gene3D" id="3.30.2430.10">
    <property type="entry name" value="phosphothreonine lyase"/>
    <property type="match status" value="1"/>
</dbReference>
<dbReference type="GO" id="GO:0017108">
    <property type="term" value="F:5'-flap endonuclease activity"/>
    <property type="evidence" value="ECO:0007669"/>
    <property type="project" value="InterPro"/>
</dbReference>
<dbReference type="CDD" id="cd09859">
    <property type="entry name" value="PIN_53EXO"/>
    <property type="match status" value="1"/>
</dbReference>
<dbReference type="SUPFAM" id="SSF88723">
    <property type="entry name" value="PIN domain-like"/>
    <property type="match status" value="1"/>
</dbReference>
<dbReference type="PANTHER" id="PTHR42646:SF2">
    <property type="entry name" value="5'-3' EXONUCLEASE FAMILY PROTEIN"/>
    <property type="match status" value="1"/>
</dbReference>
<dbReference type="InterPro" id="IPR029060">
    <property type="entry name" value="PIN-like_dom_sf"/>
</dbReference>
<dbReference type="InterPro" id="IPR020045">
    <property type="entry name" value="DNA_polI_H3TH"/>
</dbReference>
<dbReference type="InterPro" id="IPR020046">
    <property type="entry name" value="5-3_exonucl_a-hlix_arch_N"/>
</dbReference>
<keyword evidence="2" id="KW-0378">Hydrolase</keyword>
<evidence type="ECO:0000256" key="1">
    <source>
        <dbReference type="ARBA" id="ARBA00022722"/>
    </source>
</evidence>
<dbReference type="Pfam" id="PF01367">
    <property type="entry name" value="5_3_exonuc"/>
    <property type="match status" value="1"/>
</dbReference>
<dbReference type="InterPro" id="IPR038969">
    <property type="entry name" value="FEN"/>
</dbReference>
<dbReference type="Gene3D" id="3.40.50.1010">
    <property type="entry name" value="5'-nuclease"/>
    <property type="match status" value="1"/>
</dbReference>
<dbReference type="FunFam" id="1.10.150.20:FF:000003">
    <property type="entry name" value="DNA polymerase I"/>
    <property type="match status" value="1"/>
</dbReference>
<dbReference type="SMART" id="SM00475">
    <property type="entry name" value="53EXOc"/>
    <property type="match status" value="1"/>
</dbReference>
<sequence>MEREKAPTGPGDVVALVDGSFFMHRAYHLALSAAPARNTRPSDGFANGAIRKFCERLLGFLETGFGETRPSHLGIFFDHSRRSHRSDLFPGYKANRPEPPADLELLKPLFRDAVRAFGYGCIEAENYEADDLIATYATAASARGAHVLMVGSDKDLLQLVGPTIYAFDFEYGVPGRSGYRPARLFDAAAVAAAWEGTSPERLGDVLALMGDATDNVPGVPGIGLKTAAKLIAEHGDLETLLANAGAVRQPGRRDALLANADMARLSRRLVELERNAPMPVPLDDLLLGWPDPDVLFPFVNAMEFSWLGRRLGQLYQVDASEYPSDPRFAAAPAAAVPAPEDLAALRYAAVLPGDDAGAFAVDGPGWAVSAMPSSMAHVDAWIRFDFRRPDLRVEQGPGHEGWKIHVSVDPGQVAEAWDALLPIAAEARLQAKVAGPSLLARLGDPANRQAGKTLVLYAETAPDVGRWRAILARVEEALDKAGVAPGPRVAGDRPISGSSYLQRRADRGRDGRYASGPAAYNPFGWPDPFEVVSVAGRPRSDARADALRCMDFVVPGWRLDADGMSWAAPDEEDAALTAKAMSVAGIDAIHEANAVWFEELHPAVVAAGWHDVMEVRRAAEIGAVVRSSFPEGAVRFSVRPRISGEQPPEIRLRFTDEALLRAAAEGLAELFRAPGGPVSRTEDGMLAIPYAGWIHRGPTLDAAQALRLRQLIDPEGALPRVDLAARSPAPR</sequence>
<dbReference type="SMART" id="SM00279">
    <property type="entry name" value="HhH2"/>
    <property type="match status" value="1"/>
</dbReference>
<evidence type="ECO:0000259" key="4">
    <source>
        <dbReference type="SMART" id="SM00475"/>
    </source>
</evidence>
<dbReference type="Pfam" id="PF25816">
    <property type="entry name" value="RamC_N"/>
    <property type="match status" value="1"/>
</dbReference>
<dbReference type="GO" id="GO:0003677">
    <property type="term" value="F:DNA binding"/>
    <property type="evidence" value="ECO:0007669"/>
    <property type="project" value="UniProtKB-KW"/>
</dbReference>
<protein>
    <submittedName>
        <fullName evidence="5">Flap endonuclease Xni</fullName>
    </submittedName>
</protein>
<dbReference type="Proteomes" id="UP001055247">
    <property type="component" value="Unassembled WGS sequence"/>
</dbReference>
<name>A0AAV4ZRZ7_9HYPH</name>
<gene>
    <name evidence="5" type="primary">xni_2</name>
    <name evidence="5" type="ORF">BHAOGJBA_4468</name>
</gene>
<organism evidence="5 6">
    <name type="scientific">Methylobacterium hispanicum</name>
    <dbReference type="NCBI Taxonomy" id="270350"/>
    <lineage>
        <taxon>Bacteria</taxon>
        <taxon>Pseudomonadati</taxon>
        <taxon>Pseudomonadota</taxon>
        <taxon>Alphaproteobacteria</taxon>
        <taxon>Hyphomicrobiales</taxon>
        <taxon>Methylobacteriaceae</taxon>
        <taxon>Methylobacterium</taxon>
    </lineage>
</organism>
<dbReference type="InterPro" id="IPR002421">
    <property type="entry name" value="5-3_exonuclease"/>
</dbReference>
<comment type="caution">
    <text evidence="5">The sequence shown here is derived from an EMBL/GenBank/DDBJ whole genome shotgun (WGS) entry which is preliminary data.</text>
</comment>
<dbReference type="GO" id="GO:0033567">
    <property type="term" value="P:DNA replication, Okazaki fragment processing"/>
    <property type="evidence" value="ECO:0007669"/>
    <property type="project" value="InterPro"/>
</dbReference>
<dbReference type="InterPro" id="IPR038498">
    <property type="entry name" value="OspF/SpvC_sf"/>
</dbReference>
<keyword evidence="1" id="KW-0540">Nuclease</keyword>
<keyword evidence="6" id="KW-1185">Reference proteome</keyword>
<evidence type="ECO:0000313" key="5">
    <source>
        <dbReference type="EMBL" id="GJD90924.1"/>
    </source>
</evidence>
<reference evidence="5" key="1">
    <citation type="journal article" date="2016" name="Front. Microbiol.">
        <title>Genome Sequence of the Piezophilic, Mesophilic Sulfate-Reducing Bacterium Desulfovibrio indicus J2T.</title>
        <authorList>
            <person name="Cao J."/>
            <person name="Maignien L."/>
            <person name="Shao Z."/>
            <person name="Alain K."/>
            <person name="Jebbar M."/>
        </authorList>
    </citation>
    <scope>NUCLEOTIDE SEQUENCE</scope>
    <source>
        <strain evidence="5">DSM 16372</strain>
    </source>
</reference>
<evidence type="ECO:0000313" key="6">
    <source>
        <dbReference type="Proteomes" id="UP001055247"/>
    </source>
</evidence>
<dbReference type="Pfam" id="PF02739">
    <property type="entry name" value="5_3_exonuc_N"/>
    <property type="match status" value="1"/>
</dbReference>